<protein>
    <submittedName>
        <fullName evidence="1">Uncharacterized protein</fullName>
    </submittedName>
</protein>
<organism evidence="1 2">
    <name type="scientific">Candidatus Accumulibacter phosphatis</name>
    <dbReference type="NCBI Taxonomy" id="327160"/>
    <lineage>
        <taxon>Bacteria</taxon>
        <taxon>Pseudomonadati</taxon>
        <taxon>Pseudomonadota</taxon>
        <taxon>Betaproteobacteria</taxon>
        <taxon>Candidatus Accumulibacter</taxon>
    </lineage>
</organism>
<sequence length="63" mass="6386">MLRGVLLAGSATSANHRQAKASTVLASLASISWAFTLATVCEHHFSRKALASAVTSGSVSSGI</sequence>
<dbReference type="EMBL" id="JDVG02000703">
    <property type="protein sequence ID" value="KFB70440.1"/>
    <property type="molecule type" value="Genomic_DNA"/>
</dbReference>
<gene>
    <name evidence="1" type="ORF">AW09_004476</name>
</gene>
<evidence type="ECO:0000313" key="2">
    <source>
        <dbReference type="Proteomes" id="UP000020077"/>
    </source>
</evidence>
<accession>A0A084Y6U6</accession>
<name>A0A084Y6U6_9PROT</name>
<proteinExistence type="predicted"/>
<reference evidence="1 2" key="1">
    <citation type="submission" date="2014-02" db="EMBL/GenBank/DDBJ databases">
        <title>Expanding our view of genomic diversity in Candidatus Accumulibacter clades.</title>
        <authorList>
            <person name="Skennerton C.T."/>
            <person name="Barr J.J."/>
            <person name="Slater F.R."/>
            <person name="Bond P.L."/>
            <person name="Tyson G.W."/>
        </authorList>
    </citation>
    <scope>NUCLEOTIDE SEQUENCE [LARGE SCALE GENOMIC DNA]</scope>
    <source>
        <strain evidence="2">BA-91</strain>
    </source>
</reference>
<dbReference type="Proteomes" id="UP000020077">
    <property type="component" value="Unassembled WGS sequence"/>
</dbReference>
<evidence type="ECO:0000313" key="1">
    <source>
        <dbReference type="EMBL" id="KFB70440.1"/>
    </source>
</evidence>
<dbReference type="AlphaFoldDB" id="A0A084Y6U6"/>
<comment type="caution">
    <text evidence="1">The sequence shown here is derived from an EMBL/GenBank/DDBJ whole genome shotgun (WGS) entry which is preliminary data.</text>
</comment>